<dbReference type="Pfam" id="PF14760">
    <property type="entry name" value="Rnk_N"/>
    <property type="match status" value="1"/>
</dbReference>
<dbReference type="GO" id="GO:0016301">
    <property type="term" value="F:kinase activity"/>
    <property type="evidence" value="ECO:0007669"/>
    <property type="project" value="UniProtKB-KW"/>
</dbReference>
<proteinExistence type="predicted"/>
<dbReference type="InterPro" id="IPR029462">
    <property type="entry name" value="Rnk_N"/>
</dbReference>
<dbReference type="GO" id="GO:0003677">
    <property type="term" value="F:DNA binding"/>
    <property type="evidence" value="ECO:0007669"/>
    <property type="project" value="InterPro"/>
</dbReference>
<sequence>MRPPIVVSSLDMERLEHLLDSLPAAQAGTRAALLEELARAELVEPAEMPADVVTMNSRVRFVLDHGPEEFDMALAYPKDVKGAPDKLSVLTPVGNALLGLKVGDSIAWTRPDGGRFEVTVREIVYQPERAGELHR</sequence>
<protein>
    <submittedName>
        <fullName evidence="3">Nucleoside diphosphate kinase regulator</fullName>
    </submittedName>
</protein>
<dbReference type="Gene3D" id="1.10.286.20">
    <property type="match status" value="1"/>
</dbReference>
<evidence type="ECO:0000259" key="2">
    <source>
        <dbReference type="Pfam" id="PF14760"/>
    </source>
</evidence>
<accession>A0A7L9U096</accession>
<dbReference type="GO" id="GO:0032784">
    <property type="term" value="P:regulation of DNA-templated transcription elongation"/>
    <property type="evidence" value="ECO:0007669"/>
    <property type="project" value="InterPro"/>
</dbReference>
<dbReference type="GO" id="GO:0006354">
    <property type="term" value="P:DNA-templated transcription elongation"/>
    <property type="evidence" value="ECO:0007669"/>
    <property type="project" value="TreeGrafter"/>
</dbReference>
<dbReference type="KEGG" id="mlir:LPB04_12565"/>
<dbReference type="InterPro" id="IPR001437">
    <property type="entry name" value="Tscrpt_elong_fac_GreA/B_C"/>
</dbReference>
<dbReference type="AlphaFoldDB" id="A0A7L9U096"/>
<evidence type="ECO:0000313" key="3">
    <source>
        <dbReference type="EMBL" id="QOL47859.1"/>
    </source>
</evidence>
<dbReference type="Proteomes" id="UP000593875">
    <property type="component" value="Chromosome"/>
</dbReference>
<feature type="domain" description="Transcription elongation factor GreA/GreB C-terminal" evidence="1">
    <location>
        <begin position="49"/>
        <end position="124"/>
    </location>
</feature>
<dbReference type="RefSeq" id="WP_193684915.1">
    <property type="nucleotide sequence ID" value="NZ_CP062941.1"/>
</dbReference>
<dbReference type="InterPro" id="IPR036953">
    <property type="entry name" value="GreA/GreB_C_sf"/>
</dbReference>
<dbReference type="EMBL" id="CP062941">
    <property type="protein sequence ID" value="QOL47859.1"/>
    <property type="molecule type" value="Genomic_DNA"/>
</dbReference>
<name>A0A7L9U096_9BURK</name>
<keyword evidence="3" id="KW-0418">Kinase</keyword>
<dbReference type="NCBIfam" id="NF004396">
    <property type="entry name" value="PRK05753.1"/>
    <property type="match status" value="1"/>
</dbReference>
<dbReference type="PANTHER" id="PTHR30437">
    <property type="entry name" value="TRANSCRIPTION ELONGATION FACTOR GREA"/>
    <property type="match status" value="1"/>
</dbReference>
<gene>
    <name evidence="3" type="primary">rnk</name>
    <name evidence="3" type="ORF">LPB04_12565</name>
</gene>
<feature type="domain" description="Regulator of nucleoside diphosphate kinase N-terminal" evidence="2">
    <location>
        <begin position="3"/>
        <end position="43"/>
    </location>
</feature>
<evidence type="ECO:0000259" key="1">
    <source>
        <dbReference type="Pfam" id="PF01272"/>
    </source>
</evidence>
<dbReference type="PANTHER" id="PTHR30437:SF5">
    <property type="entry name" value="REGULATOR OF NUCLEOSIDE DIPHOSPHATE KINASE"/>
    <property type="match status" value="1"/>
</dbReference>
<evidence type="ECO:0000313" key="4">
    <source>
        <dbReference type="Proteomes" id="UP000593875"/>
    </source>
</evidence>
<dbReference type="Gene3D" id="3.10.50.30">
    <property type="entry name" value="Transcription elongation factor, GreA/GreB, C-terminal domain"/>
    <property type="match status" value="1"/>
</dbReference>
<keyword evidence="4" id="KW-1185">Reference proteome</keyword>
<dbReference type="Pfam" id="PF01272">
    <property type="entry name" value="GreA_GreB"/>
    <property type="match status" value="1"/>
</dbReference>
<reference evidence="3 4" key="1">
    <citation type="submission" date="2020-10" db="EMBL/GenBank/DDBJ databases">
        <title>Genome sequencing of Massilia sp. LPB0304.</title>
        <authorList>
            <person name="Kim J."/>
        </authorList>
    </citation>
    <scope>NUCLEOTIDE SEQUENCE [LARGE SCALE GENOMIC DNA]</scope>
    <source>
        <strain evidence="3 4">LPB0304</strain>
    </source>
</reference>
<dbReference type="GO" id="GO:0070063">
    <property type="term" value="F:RNA polymerase binding"/>
    <property type="evidence" value="ECO:0007669"/>
    <property type="project" value="InterPro"/>
</dbReference>
<organism evidence="3 4">
    <name type="scientific">Massilia litorea</name>
    <dbReference type="NCBI Taxonomy" id="2769491"/>
    <lineage>
        <taxon>Bacteria</taxon>
        <taxon>Pseudomonadati</taxon>
        <taxon>Pseudomonadota</taxon>
        <taxon>Betaproteobacteria</taxon>
        <taxon>Burkholderiales</taxon>
        <taxon>Oxalobacteraceae</taxon>
        <taxon>Telluria group</taxon>
        <taxon>Massilia</taxon>
    </lineage>
</organism>
<dbReference type="InterPro" id="IPR023459">
    <property type="entry name" value="Tscrpt_elong_fac_GreA/B_fam"/>
</dbReference>
<dbReference type="SUPFAM" id="SSF54534">
    <property type="entry name" value="FKBP-like"/>
    <property type="match status" value="1"/>
</dbReference>
<keyword evidence="3" id="KW-0808">Transferase</keyword>